<evidence type="ECO:0000313" key="2">
    <source>
        <dbReference type="Proteomes" id="UP000565441"/>
    </source>
</evidence>
<reference evidence="1 2" key="1">
    <citation type="journal article" date="2020" name="ISME J.">
        <title>Uncovering the hidden diversity of litter-decomposition mechanisms in mushroom-forming fungi.</title>
        <authorList>
            <person name="Floudas D."/>
            <person name="Bentzer J."/>
            <person name="Ahren D."/>
            <person name="Johansson T."/>
            <person name="Persson P."/>
            <person name="Tunlid A."/>
        </authorList>
    </citation>
    <scope>NUCLEOTIDE SEQUENCE [LARGE SCALE GENOMIC DNA]</scope>
    <source>
        <strain evidence="1 2">CBS 661.87</strain>
    </source>
</reference>
<comment type="caution">
    <text evidence="1">The sequence shown here is derived from an EMBL/GenBank/DDBJ whole genome shotgun (WGS) entry which is preliminary data.</text>
</comment>
<organism evidence="1 2">
    <name type="scientific">Tricholomella constricta</name>
    <dbReference type="NCBI Taxonomy" id="117010"/>
    <lineage>
        <taxon>Eukaryota</taxon>
        <taxon>Fungi</taxon>
        <taxon>Dikarya</taxon>
        <taxon>Basidiomycota</taxon>
        <taxon>Agaricomycotina</taxon>
        <taxon>Agaricomycetes</taxon>
        <taxon>Agaricomycetidae</taxon>
        <taxon>Agaricales</taxon>
        <taxon>Tricholomatineae</taxon>
        <taxon>Lyophyllaceae</taxon>
        <taxon>Tricholomella</taxon>
    </lineage>
</organism>
<dbReference type="EMBL" id="JAACJP010000042">
    <property type="protein sequence ID" value="KAF5372675.1"/>
    <property type="molecule type" value="Genomic_DNA"/>
</dbReference>
<evidence type="ECO:0000313" key="1">
    <source>
        <dbReference type="EMBL" id="KAF5372675.1"/>
    </source>
</evidence>
<keyword evidence="2" id="KW-1185">Reference proteome</keyword>
<protein>
    <submittedName>
        <fullName evidence="1">Uncharacterized protein</fullName>
    </submittedName>
</protein>
<gene>
    <name evidence="1" type="ORF">D9615_009834</name>
</gene>
<sequence>MGPARHFSLHTFPRIDSCPGAIILACPRPGRLSFRSASSNGPHTAPHPAPWLTQYDYLSSQTLITLEPFRLHSLSHKPFARKSAVERVWVPAVRPLFLPSLFLASPFSLLLPRPSPLPLFLHLEPNPKPKRPADPYTFSPYSPSQATDTHTTNTNIRLGFVACQGDDTILQNALKVKDSGIL</sequence>
<name>A0A8H5GXK3_9AGAR</name>
<accession>A0A8H5GXK3</accession>
<dbReference type="Proteomes" id="UP000565441">
    <property type="component" value="Unassembled WGS sequence"/>
</dbReference>
<dbReference type="AlphaFoldDB" id="A0A8H5GXK3"/>
<proteinExistence type="predicted"/>